<name>A0AAU8KX78_9CAUD</name>
<feature type="transmembrane region" description="Helical" evidence="1">
    <location>
        <begin position="12"/>
        <end position="30"/>
    </location>
</feature>
<accession>A0AAU8KX78</accession>
<protein>
    <submittedName>
        <fullName evidence="2">Uncharacterized protein</fullName>
    </submittedName>
</protein>
<sequence>MFELNNHTLYGIIIGILVMNFLVPFLKALFGPAPVPKINLSTLTALPRMNSTDLAYMVAEIIQQNDGKYWLVSYSTNSANVATITFGYMNQGEAYKLDVMCCIDDSMPPKYPLNKRRKK</sequence>
<organism evidence="2">
    <name type="scientific">Pantoea phage Survivor</name>
    <dbReference type="NCBI Taxonomy" id="3232176"/>
    <lineage>
        <taxon>Viruses</taxon>
        <taxon>Duplodnaviria</taxon>
        <taxon>Heunggongvirae</taxon>
        <taxon>Uroviricota</taxon>
        <taxon>Caudoviricetes</taxon>
    </lineage>
</organism>
<keyword evidence="1" id="KW-1133">Transmembrane helix</keyword>
<dbReference type="EMBL" id="PP885733">
    <property type="protein sequence ID" value="XCN28131.1"/>
    <property type="molecule type" value="Genomic_DNA"/>
</dbReference>
<evidence type="ECO:0000313" key="2">
    <source>
        <dbReference type="EMBL" id="XCN28131.1"/>
    </source>
</evidence>
<proteinExistence type="predicted"/>
<evidence type="ECO:0000256" key="1">
    <source>
        <dbReference type="SAM" id="Phobius"/>
    </source>
</evidence>
<reference evidence="2" key="1">
    <citation type="submission" date="2024-06" db="EMBL/GenBank/DDBJ databases">
        <authorList>
            <person name="Gannavaram S."/>
            <person name="Nemani S."/>
            <person name="Datta M."/>
            <person name="Picchiottino A."/>
            <person name="Mereddy A."/>
            <person name="Gannavaram N."/>
            <person name="Honeycutt C."/>
            <person name="Tran D."/>
            <person name="Choi K."/>
            <person name="Srinivasan K."/>
            <person name="Johnson A."/>
        </authorList>
    </citation>
    <scope>NUCLEOTIDE SEQUENCE</scope>
</reference>
<keyword evidence="1" id="KW-0812">Transmembrane</keyword>
<keyword evidence="1" id="KW-0472">Membrane</keyword>